<dbReference type="EMBL" id="LRBV02000005">
    <property type="status" value="NOT_ANNOTATED_CDS"/>
    <property type="molecule type" value="Genomic_DNA"/>
</dbReference>
<evidence type="ECO:0000313" key="3">
    <source>
        <dbReference type="Proteomes" id="UP000594261"/>
    </source>
</evidence>
<organism evidence="2 3">
    <name type="scientific">Quercus lobata</name>
    <name type="common">Valley oak</name>
    <dbReference type="NCBI Taxonomy" id="97700"/>
    <lineage>
        <taxon>Eukaryota</taxon>
        <taxon>Viridiplantae</taxon>
        <taxon>Streptophyta</taxon>
        <taxon>Embryophyta</taxon>
        <taxon>Tracheophyta</taxon>
        <taxon>Spermatophyta</taxon>
        <taxon>Magnoliopsida</taxon>
        <taxon>eudicotyledons</taxon>
        <taxon>Gunneridae</taxon>
        <taxon>Pentapetalae</taxon>
        <taxon>rosids</taxon>
        <taxon>fabids</taxon>
        <taxon>Fagales</taxon>
        <taxon>Fagaceae</taxon>
        <taxon>Quercus</taxon>
    </lineage>
</organism>
<keyword evidence="3" id="KW-1185">Reference proteome</keyword>
<name>A0A7N2LSF3_QUELO</name>
<proteinExistence type="predicted"/>
<sequence length="485" mass="53759">MRRTGEEDEDEDVDFNPFLKETLSPETSLSLGSEIDGLDGEVDSWGKTFDNSLGVNLLKPTSEVQNSAVGDSVSRTPKKRKSCSNSQPKADTVQTKDNVSEIDYIDVLVGDLSNTAQSQKPVIDLENEDAVCTRTRSNQENEIVDDEDEYNDADFETEIQELLESDVDETEDGSINGFTLHQIGQLHCLIHEHVQLLIQVFSVCVLDSSRQHIASQVQGLIFEMLKKHNEVLAWKSVPYPSICFYPPYVCSSVPDEHPRVAPAQCSLESFPSFNTQRVCSPVNNQMLASQNMYPSKGRCVHVFNEQVGSFQNIEDSFWVPLISGLVLSILDVAPLNIVGRSMDDVSTAVQHYQHRPVKSSSDAPFERKPLFPLPSFPLYTEANSEVLRGPITSAVNMVSSTASQQLPKKTMAAALVESTMKKSVVFVTKEIVKFVSCNYFQVPWSWLMPAISAGVDGIQYELEGYSTMVSSMQIEASGGMELLMA</sequence>
<dbReference type="InParanoid" id="A0A7N2LSF3"/>
<dbReference type="EnsemblPlants" id="QL05p073153:mrna">
    <property type="protein sequence ID" value="QL05p073153:mrna"/>
    <property type="gene ID" value="QL05p073153"/>
</dbReference>
<feature type="compositionally biased region" description="Polar residues" evidence="1">
    <location>
        <begin position="64"/>
        <end position="75"/>
    </location>
</feature>
<feature type="region of interest" description="Disordered" evidence="1">
    <location>
        <begin position="1"/>
        <end position="21"/>
    </location>
</feature>
<dbReference type="AlphaFoldDB" id="A0A7N2LSF3"/>
<evidence type="ECO:0000313" key="2">
    <source>
        <dbReference type="EnsemblPlants" id="QL05p073153:mrna"/>
    </source>
</evidence>
<evidence type="ECO:0000256" key="1">
    <source>
        <dbReference type="SAM" id="MobiDB-lite"/>
    </source>
</evidence>
<feature type="compositionally biased region" description="Acidic residues" evidence="1">
    <location>
        <begin position="1"/>
        <end position="14"/>
    </location>
</feature>
<reference evidence="2 3" key="1">
    <citation type="journal article" date="2016" name="G3 (Bethesda)">
        <title>First Draft Assembly and Annotation of the Genome of a California Endemic Oak Quercus lobata Nee (Fagaceae).</title>
        <authorList>
            <person name="Sork V.L."/>
            <person name="Fitz-Gibbon S.T."/>
            <person name="Puiu D."/>
            <person name="Crepeau M."/>
            <person name="Gugger P.F."/>
            <person name="Sherman R."/>
            <person name="Stevens K."/>
            <person name="Langley C.H."/>
            <person name="Pellegrini M."/>
            <person name="Salzberg S.L."/>
        </authorList>
    </citation>
    <scope>NUCLEOTIDE SEQUENCE [LARGE SCALE GENOMIC DNA]</scope>
    <source>
        <strain evidence="2 3">cv. SW786</strain>
    </source>
</reference>
<dbReference type="Gramene" id="QL05p073153:mrna">
    <property type="protein sequence ID" value="QL05p073153:mrna"/>
    <property type="gene ID" value="QL05p073153"/>
</dbReference>
<reference evidence="2" key="2">
    <citation type="submission" date="2021-01" db="UniProtKB">
        <authorList>
            <consortium name="EnsemblPlants"/>
        </authorList>
    </citation>
    <scope>IDENTIFICATION</scope>
</reference>
<feature type="region of interest" description="Disordered" evidence="1">
    <location>
        <begin position="64"/>
        <end position="95"/>
    </location>
</feature>
<protein>
    <submittedName>
        <fullName evidence="2">Uncharacterized protein</fullName>
    </submittedName>
</protein>
<feature type="compositionally biased region" description="Polar residues" evidence="1">
    <location>
        <begin position="83"/>
        <end position="95"/>
    </location>
</feature>
<dbReference type="Proteomes" id="UP000594261">
    <property type="component" value="Chromosome 5"/>
</dbReference>
<accession>A0A7N2LSF3</accession>